<keyword evidence="2 3" id="KW-0813">Transport</keyword>
<dbReference type="AlphaFoldDB" id="A0A8T2QFL0"/>
<name>A0A8T2QFL0_CERRI</name>
<dbReference type="PANTHER" id="PTHR12542">
    <property type="entry name" value="EXOCYST COMPLEX PROTEIN EXO70"/>
    <property type="match status" value="1"/>
</dbReference>
<dbReference type="OrthoDB" id="1922221at2759"/>
<dbReference type="PANTHER" id="PTHR12542:SF96">
    <property type="entry name" value="EXOCYST COMPLEX COMPONENT EXO70B1"/>
    <property type="match status" value="1"/>
</dbReference>
<dbReference type="SUPFAM" id="SSF74788">
    <property type="entry name" value="Cullin repeat-like"/>
    <property type="match status" value="1"/>
</dbReference>
<dbReference type="InterPro" id="IPR046364">
    <property type="entry name" value="Exo70_C"/>
</dbReference>
<evidence type="ECO:0000256" key="2">
    <source>
        <dbReference type="ARBA" id="ARBA00022448"/>
    </source>
</evidence>
<dbReference type="InterPro" id="IPR016159">
    <property type="entry name" value="Cullin_repeat-like_dom_sf"/>
</dbReference>
<keyword evidence="6" id="KW-1185">Reference proteome</keyword>
<comment type="similarity">
    <text evidence="1 3">Belongs to the EXO70 family.</text>
</comment>
<evidence type="ECO:0000313" key="6">
    <source>
        <dbReference type="Proteomes" id="UP000825935"/>
    </source>
</evidence>
<dbReference type="Proteomes" id="UP000825935">
    <property type="component" value="Chromosome 35"/>
</dbReference>
<comment type="caution">
    <text evidence="5">The sequence shown here is derived from an EMBL/GenBank/DDBJ whole genome shotgun (WGS) entry which is preliminary data.</text>
</comment>
<dbReference type="Pfam" id="PF20669">
    <property type="entry name" value="Exo70_N"/>
    <property type="match status" value="1"/>
</dbReference>
<dbReference type="OMA" id="LGHCVLM"/>
<dbReference type="Gene3D" id="1.20.1280.170">
    <property type="entry name" value="Exocyst complex component Exo70"/>
    <property type="match status" value="1"/>
</dbReference>
<organism evidence="5 6">
    <name type="scientific">Ceratopteris richardii</name>
    <name type="common">Triangle waterfern</name>
    <dbReference type="NCBI Taxonomy" id="49495"/>
    <lineage>
        <taxon>Eukaryota</taxon>
        <taxon>Viridiplantae</taxon>
        <taxon>Streptophyta</taxon>
        <taxon>Embryophyta</taxon>
        <taxon>Tracheophyta</taxon>
        <taxon>Polypodiopsida</taxon>
        <taxon>Polypodiidae</taxon>
        <taxon>Polypodiales</taxon>
        <taxon>Pteridineae</taxon>
        <taxon>Pteridaceae</taxon>
        <taxon>Parkerioideae</taxon>
        <taxon>Ceratopteris</taxon>
    </lineage>
</organism>
<reference evidence="5" key="1">
    <citation type="submission" date="2021-08" db="EMBL/GenBank/DDBJ databases">
        <title>WGS assembly of Ceratopteris richardii.</title>
        <authorList>
            <person name="Marchant D.B."/>
            <person name="Chen G."/>
            <person name="Jenkins J."/>
            <person name="Shu S."/>
            <person name="Leebens-Mack J."/>
            <person name="Grimwood J."/>
            <person name="Schmutz J."/>
            <person name="Soltis P."/>
            <person name="Soltis D."/>
            <person name="Chen Z.-H."/>
        </authorList>
    </citation>
    <scope>NUCLEOTIDE SEQUENCE</scope>
    <source>
        <strain evidence="5">Whitten #5841</strain>
        <tissue evidence="5">Leaf</tissue>
    </source>
</reference>
<comment type="function">
    <text evidence="3">Component of the exocyst complex.</text>
</comment>
<evidence type="ECO:0000256" key="1">
    <source>
        <dbReference type="ARBA" id="ARBA00006756"/>
    </source>
</evidence>
<dbReference type="Pfam" id="PF03081">
    <property type="entry name" value="Exo70_C"/>
    <property type="match status" value="1"/>
</dbReference>
<evidence type="ECO:0000256" key="3">
    <source>
        <dbReference type="RuleBase" id="RU365026"/>
    </source>
</evidence>
<dbReference type="GO" id="GO:0000145">
    <property type="term" value="C:exocyst"/>
    <property type="evidence" value="ECO:0007669"/>
    <property type="project" value="InterPro"/>
</dbReference>
<protein>
    <recommendedName>
        <fullName evidence="3">Exocyst subunit Exo70 family protein</fullName>
    </recommendedName>
</protein>
<dbReference type="GO" id="GO:0005546">
    <property type="term" value="F:phosphatidylinositol-4,5-bisphosphate binding"/>
    <property type="evidence" value="ECO:0007669"/>
    <property type="project" value="InterPro"/>
</dbReference>
<evidence type="ECO:0000313" key="5">
    <source>
        <dbReference type="EMBL" id="KAH7282506.1"/>
    </source>
</evidence>
<dbReference type="InterPro" id="IPR004140">
    <property type="entry name" value="Exo70"/>
</dbReference>
<proteinExistence type="inferred from homology"/>
<dbReference type="GO" id="GO:0015031">
    <property type="term" value="P:protein transport"/>
    <property type="evidence" value="ECO:0007669"/>
    <property type="project" value="UniProtKB-KW"/>
</dbReference>
<sequence>MASHEDNNKRTLVIAQNMLDSPSSYDSYVEDGLHCVDEPGFSAVEKDYHARILNKAGKTVLKWEKSCLESSDRTQIWSDEAEAEDSYLRAVDELQDLMESLSVSNRERMILERAQTLIQTAVSRLEEEFKHLLLLHSSSLDPEWILELLAEQSANNETEDTSGVFFNDQEDRRSICVSNGTDNGNMEDDNGGLGPSIQDANFTLELLPSDVIYKLNAIAQRMIACGSGRACTQIFASIRKALLEQSLLRLGVEKLSTEDVHKMPWELLEVRIKKWVHTVKIAVRVLYASERDLCEHVFEHLSPWRECAFADLARSSMIQILGLAESIAISRRSPEKLFKILDMYETLWDLLPDINLIFSDDLCCSVRAEAHGILVRLGEAARGIFAEFENAIQRDASKVPVAGGGVHPLTRYVMNYIWLLFSYSGVLRKLLGDKKMDVLHSNALPGVNEEKNPSGTDKLSPLGVQIIWLTVLLECNLDGKSKMYRDVAQSYLFLMNNAHYIVQKVKQSELSSLVGEDWVLKHSSMVRQYATNYVRAAWVRVLACLRDEGIATTGTFFSGISKAVLKERFKAFNGHFEELLRTQSAWIVPDPQLREDLRSSIAEKLIPAYRSFSSRYASWETFMQIRQVHTRGSAELFARLVRRHGQRHGCKEEVFLCWLTSRAEYRKLGHVHIAASEVYSFGANVYSTLNLTLLA</sequence>
<keyword evidence="3" id="KW-0653">Protein transport</keyword>
<feature type="domain" description="Exocyst complex subunit Exo70 C-terminal" evidence="4">
    <location>
        <begin position="273"/>
        <end position="621"/>
    </location>
</feature>
<gene>
    <name evidence="5" type="ORF">KP509_35G033800</name>
</gene>
<evidence type="ECO:0000259" key="4">
    <source>
        <dbReference type="Pfam" id="PF03081"/>
    </source>
</evidence>
<accession>A0A8T2QFL0</accession>
<dbReference type="EMBL" id="CM035440">
    <property type="protein sequence ID" value="KAH7282506.1"/>
    <property type="molecule type" value="Genomic_DNA"/>
</dbReference>
<keyword evidence="3" id="KW-0268">Exocytosis</keyword>
<dbReference type="GO" id="GO:0006887">
    <property type="term" value="P:exocytosis"/>
    <property type="evidence" value="ECO:0007669"/>
    <property type="project" value="UniProtKB-KW"/>
</dbReference>